<comment type="caution">
    <text evidence="1">The sequence shown here is derived from an EMBL/GenBank/DDBJ whole genome shotgun (WGS) entry which is preliminary data.</text>
</comment>
<proteinExistence type="predicted"/>
<gene>
    <name evidence="1" type="ORF">GCM10022389_26450</name>
</gene>
<reference evidence="2" key="1">
    <citation type="journal article" date="2019" name="Int. J. Syst. Evol. Microbiol.">
        <title>The Global Catalogue of Microorganisms (GCM) 10K type strain sequencing project: providing services to taxonomists for standard genome sequencing and annotation.</title>
        <authorList>
            <consortium name="The Broad Institute Genomics Platform"/>
            <consortium name="The Broad Institute Genome Sequencing Center for Infectious Disease"/>
            <person name="Wu L."/>
            <person name="Ma J."/>
        </authorList>
    </citation>
    <scope>NUCLEOTIDE SEQUENCE [LARGE SCALE GENOMIC DNA]</scope>
    <source>
        <strain evidence="2">JCM 17069</strain>
    </source>
</reference>
<evidence type="ECO:0000313" key="1">
    <source>
        <dbReference type="EMBL" id="GAA4079152.1"/>
    </source>
</evidence>
<dbReference type="EMBL" id="BAABCT010000009">
    <property type="protein sequence ID" value="GAA4079152.1"/>
    <property type="molecule type" value="Genomic_DNA"/>
</dbReference>
<sequence length="74" mass="8577">MHLCHPRSNFNSFYVPLKTTSAFSHSSKGEEYYTLLHKKSSKKAARTPIFEQLSIVRPRVIPVTLSNYDVNLMY</sequence>
<keyword evidence="2" id="KW-1185">Reference proteome</keyword>
<name>A0ABP7W1P1_9FLAO</name>
<dbReference type="Proteomes" id="UP001500367">
    <property type="component" value="Unassembled WGS sequence"/>
</dbReference>
<accession>A0ABP7W1P1</accession>
<evidence type="ECO:0000313" key="2">
    <source>
        <dbReference type="Proteomes" id="UP001500367"/>
    </source>
</evidence>
<organism evidence="1 2">
    <name type="scientific">Flavobacterium cheonanense</name>
    <dbReference type="NCBI Taxonomy" id="706183"/>
    <lineage>
        <taxon>Bacteria</taxon>
        <taxon>Pseudomonadati</taxon>
        <taxon>Bacteroidota</taxon>
        <taxon>Flavobacteriia</taxon>
        <taxon>Flavobacteriales</taxon>
        <taxon>Flavobacteriaceae</taxon>
        <taxon>Flavobacterium</taxon>
    </lineage>
</organism>
<protein>
    <submittedName>
        <fullName evidence="1">Uncharacterized protein</fullName>
    </submittedName>
</protein>